<evidence type="ECO:0000313" key="2">
    <source>
        <dbReference type="Proteomes" id="UP000294508"/>
    </source>
</evidence>
<protein>
    <submittedName>
        <fullName evidence="1">Uncharacterized protein</fullName>
    </submittedName>
</protein>
<dbReference type="Proteomes" id="UP000294508">
    <property type="component" value="Unassembled WGS sequence"/>
</dbReference>
<organism evidence="1 2">
    <name type="scientific">Kribbella steppae</name>
    <dbReference type="NCBI Taxonomy" id="2512223"/>
    <lineage>
        <taxon>Bacteria</taxon>
        <taxon>Bacillati</taxon>
        <taxon>Actinomycetota</taxon>
        <taxon>Actinomycetes</taxon>
        <taxon>Propionibacteriales</taxon>
        <taxon>Kribbellaceae</taxon>
        <taxon>Kribbella</taxon>
    </lineage>
</organism>
<name>A0A4V2RZ02_9ACTN</name>
<keyword evidence="2" id="KW-1185">Reference proteome</keyword>
<dbReference type="EMBL" id="SLWN01000009">
    <property type="protein sequence ID" value="TCO23306.1"/>
    <property type="molecule type" value="Genomic_DNA"/>
</dbReference>
<proteinExistence type="predicted"/>
<reference evidence="1 2" key="1">
    <citation type="journal article" date="2015" name="Stand. Genomic Sci.">
        <title>Genomic Encyclopedia of Bacterial and Archaeal Type Strains, Phase III: the genomes of soil and plant-associated and newly described type strains.</title>
        <authorList>
            <person name="Whitman W.B."/>
            <person name="Woyke T."/>
            <person name="Klenk H.P."/>
            <person name="Zhou Y."/>
            <person name="Lilburn T.G."/>
            <person name="Beck B.J."/>
            <person name="De Vos P."/>
            <person name="Vandamme P."/>
            <person name="Eisen J.A."/>
            <person name="Garrity G."/>
            <person name="Hugenholtz P."/>
            <person name="Kyrpides N.C."/>
        </authorList>
    </citation>
    <scope>NUCLEOTIDE SEQUENCE [LARGE SCALE GENOMIC DNA]</scope>
    <source>
        <strain evidence="1 2">VKM Ac-2572</strain>
    </source>
</reference>
<comment type="caution">
    <text evidence="1">The sequence shown here is derived from an EMBL/GenBank/DDBJ whole genome shotgun (WGS) entry which is preliminary data.</text>
</comment>
<gene>
    <name evidence="1" type="ORF">EV652_109131</name>
</gene>
<sequence>MLLVLGGGCAAAAGRYVWFRRAARRRTALELEHIRRTAEADAIHFGEELARFGESPAARDLDAETRHDYQTALDAYESAKRAVDYLRSAESVRVVVDTLTSGRYALACVRARVAGRPLPERRTPCFFNPQHGPSTTEVVWTPRNGPTRRVSACAQDAARIRAGEDAPVYLVRYGEQQIPLWEPGAPIEPYRISFFASSGARAQVIGLRSELMGEGGGTWGNGLGDPKPRRPYD</sequence>
<dbReference type="AlphaFoldDB" id="A0A4V2RZ02"/>
<evidence type="ECO:0000313" key="1">
    <source>
        <dbReference type="EMBL" id="TCO23306.1"/>
    </source>
</evidence>
<accession>A0A4V2RZ02</accession>